<comment type="caution">
    <text evidence="1">The sequence shown here is derived from an EMBL/GenBank/DDBJ whole genome shotgun (WGS) entry which is preliminary data.</text>
</comment>
<protein>
    <submittedName>
        <fullName evidence="1">Uncharacterized protein</fullName>
    </submittedName>
</protein>
<dbReference type="EMBL" id="SJSM01000003">
    <property type="protein sequence ID" value="TCC97611.1"/>
    <property type="molecule type" value="Genomic_DNA"/>
</dbReference>
<sequence length="72" mass="8183">MNTLTVKIKDKKTEKEVKTFLDALGLTYKVESTNDDTELISSSKAMVKHLDAAKNEERKGKGTKVRLDDIWK</sequence>
<proteinExistence type="predicted"/>
<name>A0A4R0NBD7_9SPHI</name>
<reference evidence="1 2" key="1">
    <citation type="submission" date="2019-02" db="EMBL/GenBank/DDBJ databases">
        <title>Pedobacter sp. RP-3-8 sp. nov., isolated from Arctic soil.</title>
        <authorList>
            <person name="Dahal R.H."/>
        </authorList>
    </citation>
    <scope>NUCLEOTIDE SEQUENCE [LARGE SCALE GENOMIC DNA]</scope>
    <source>
        <strain evidence="1 2">RP-3-8</strain>
    </source>
</reference>
<evidence type="ECO:0000313" key="1">
    <source>
        <dbReference type="EMBL" id="TCC97611.1"/>
    </source>
</evidence>
<keyword evidence="2" id="KW-1185">Reference proteome</keyword>
<dbReference type="Proteomes" id="UP000291117">
    <property type="component" value="Unassembled WGS sequence"/>
</dbReference>
<evidence type="ECO:0000313" key="2">
    <source>
        <dbReference type="Proteomes" id="UP000291117"/>
    </source>
</evidence>
<accession>A0A4R0NBD7</accession>
<dbReference type="AlphaFoldDB" id="A0A4R0NBD7"/>
<dbReference type="RefSeq" id="WP_131607971.1">
    <property type="nucleotide sequence ID" value="NZ_SJSM01000003.1"/>
</dbReference>
<organism evidence="1 2">
    <name type="scientific">Pedobacter hiemivivus</name>
    <dbReference type="NCBI Taxonomy" id="2530454"/>
    <lineage>
        <taxon>Bacteria</taxon>
        <taxon>Pseudomonadati</taxon>
        <taxon>Bacteroidota</taxon>
        <taxon>Sphingobacteriia</taxon>
        <taxon>Sphingobacteriales</taxon>
        <taxon>Sphingobacteriaceae</taxon>
        <taxon>Pedobacter</taxon>
    </lineage>
</organism>
<gene>
    <name evidence="1" type="ORF">EZ444_06755</name>
</gene>
<dbReference type="OrthoDB" id="9905661at2"/>